<dbReference type="OrthoDB" id="10542005at2759"/>
<dbReference type="EMBL" id="JAACJK010000228">
    <property type="protein sequence ID" value="KAF5311230.1"/>
    <property type="molecule type" value="Genomic_DNA"/>
</dbReference>
<evidence type="ECO:0000256" key="1">
    <source>
        <dbReference type="SAM" id="MobiDB-lite"/>
    </source>
</evidence>
<accession>A0A8H5ESW8</accession>
<dbReference type="AlphaFoldDB" id="A0A8H5ESW8"/>
<sequence length="219" mass="23988">MLDTSSVNLSSRRAERSPHDPRHRPLGSTKAKITFGPCPPSLRAPRNVRYAPPPQPSPSPAHQASRGIHFCCGLAIPAPTCLQDDRPFLRRHPNWDIISTVRHSMYDHSKIDSTSPVAAGYPVALGRHFRSSLNLFRDGISPSGCHITKETTGGVAQPMGPPISSSQLPVSDIPCSDLRDKDRVHTRLRNCPLRSLVVVAFPETPPRRRPSPSGIDPEV</sequence>
<evidence type="ECO:0000313" key="2">
    <source>
        <dbReference type="EMBL" id="KAF5311230.1"/>
    </source>
</evidence>
<feature type="region of interest" description="Disordered" evidence="1">
    <location>
        <begin position="1"/>
        <end position="64"/>
    </location>
</feature>
<gene>
    <name evidence="2" type="ORF">D9611_012983</name>
</gene>
<reference evidence="2 3" key="1">
    <citation type="journal article" date="2020" name="ISME J.">
        <title>Uncovering the hidden diversity of litter-decomposition mechanisms in mushroom-forming fungi.</title>
        <authorList>
            <person name="Floudas D."/>
            <person name="Bentzer J."/>
            <person name="Ahren D."/>
            <person name="Johansson T."/>
            <person name="Persson P."/>
            <person name="Tunlid A."/>
        </authorList>
    </citation>
    <scope>NUCLEOTIDE SEQUENCE [LARGE SCALE GENOMIC DNA]</scope>
    <source>
        <strain evidence="2 3">CBS 175.51</strain>
    </source>
</reference>
<name>A0A8H5ESW8_9AGAR</name>
<evidence type="ECO:0000313" key="3">
    <source>
        <dbReference type="Proteomes" id="UP000541558"/>
    </source>
</evidence>
<proteinExistence type="predicted"/>
<keyword evidence="3" id="KW-1185">Reference proteome</keyword>
<organism evidence="2 3">
    <name type="scientific">Ephemerocybe angulata</name>
    <dbReference type="NCBI Taxonomy" id="980116"/>
    <lineage>
        <taxon>Eukaryota</taxon>
        <taxon>Fungi</taxon>
        <taxon>Dikarya</taxon>
        <taxon>Basidiomycota</taxon>
        <taxon>Agaricomycotina</taxon>
        <taxon>Agaricomycetes</taxon>
        <taxon>Agaricomycetidae</taxon>
        <taxon>Agaricales</taxon>
        <taxon>Agaricineae</taxon>
        <taxon>Psathyrellaceae</taxon>
        <taxon>Ephemerocybe</taxon>
    </lineage>
</organism>
<dbReference type="Proteomes" id="UP000541558">
    <property type="component" value="Unassembled WGS sequence"/>
</dbReference>
<feature type="compositionally biased region" description="Polar residues" evidence="1">
    <location>
        <begin position="1"/>
        <end position="11"/>
    </location>
</feature>
<comment type="caution">
    <text evidence="2">The sequence shown here is derived from an EMBL/GenBank/DDBJ whole genome shotgun (WGS) entry which is preliminary data.</text>
</comment>
<protein>
    <submittedName>
        <fullName evidence="2">Uncharacterized protein</fullName>
    </submittedName>
</protein>